<evidence type="ECO:0000313" key="6">
    <source>
        <dbReference type="EMBL" id="GGI83859.1"/>
    </source>
</evidence>
<dbReference type="EMBL" id="BMPZ01000005">
    <property type="protein sequence ID" value="GGI83859.1"/>
    <property type="molecule type" value="Genomic_DNA"/>
</dbReference>
<keyword evidence="7" id="KW-1185">Reference proteome</keyword>
<evidence type="ECO:0000256" key="3">
    <source>
        <dbReference type="ARBA" id="ARBA00023163"/>
    </source>
</evidence>
<dbReference type="InterPro" id="IPR009057">
    <property type="entry name" value="Homeodomain-like_sf"/>
</dbReference>
<keyword evidence="3" id="KW-0804">Transcription</keyword>
<feature type="DNA-binding region" description="H-T-H motif" evidence="4">
    <location>
        <begin position="30"/>
        <end position="49"/>
    </location>
</feature>
<dbReference type="SUPFAM" id="SSF46689">
    <property type="entry name" value="Homeodomain-like"/>
    <property type="match status" value="1"/>
</dbReference>
<dbReference type="PROSITE" id="PS01081">
    <property type="entry name" value="HTH_TETR_1"/>
    <property type="match status" value="1"/>
</dbReference>
<reference evidence="6" key="1">
    <citation type="journal article" date="2014" name="Int. J. Syst. Evol. Microbiol.">
        <title>Complete genome sequence of Corynebacterium casei LMG S-19264T (=DSM 44701T), isolated from a smear-ripened cheese.</title>
        <authorList>
            <consortium name="US DOE Joint Genome Institute (JGI-PGF)"/>
            <person name="Walter F."/>
            <person name="Albersmeier A."/>
            <person name="Kalinowski J."/>
            <person name="Ruckert C."/>
        </authorList>
    </citation>
    <scope>NUCLEOTIDE SEQUENCE</scope>
    <source>
        <strain evidence="6">JCM 30804</strain>
    </source>
</reference>
<feature type="domain" description="HTH tetR-type" evidence="5">
    <location>
        <begin position="7"/>
        <end position="67"/>
    </location>
</feature>
<evidence type="ECO:0000259" key="5">
    <source>
        <dbReference type="PROSITE" id="PS50977"/>
    </source>
</evidence>
<reference evidence="6" key="2">
    <citation type="submission" date="2020-09" db="EMBL/GenBank/DDBJ databases">
        <authorList>
            <person name="Sun Q."/>
            <person name="Ohkuma M."/>
        </authorList>
    </citation>
    <scope>NUCLEOTIDE SEQUENCE</scope>
    <source>
        <strain evidence="6">JCM 30804</strain>
    </source>
</reference>
<dbReference type="SUPFAM" id="SSF48498">
    <property type="entry name" value="Tetracyclin repressor-like, C-terminal domain"/>
    <property type="match status" value="1"/>
</dbReference>
<organism evidence="6 7">
    <name type="scientific">Shewanella gelidii</name>
    <dbReference type="NCBI Taxonomy" id="1642821"/>
    <lineage>
        <taxon>Bacteria</taxon>
        <taxon>Pseudomonadati</taxon>
        <taxon>Pseudomonadota</taxon>
        <taxon>Gammaproteobacteria</taxon>
        <taxon>Alteromonadales</taxon>
        <taxon>Shewanellaceae</taxon>
        <taxon>Shewanella</taxon>
    </lineage>
</organism>
<dbReference type="RefSeq" id="WP_188920727.1">
    <property type="nucleotide sequence ID" value="NZ_BMPZ01000005.1"/>
</dbReference>
<dbReference type="Gene3D" id="1.10.357.10">
    <property type="entry name" value="Tetracycline Repressor, domain 2"/>
    <property type="match status" value="1"/>
</dbReference>
<dbReference type="AlphaFoldDB" id="A0A917NAW5"/>
<dbReference type="InterPro" id="IPR036271">
    <property type="entry name" value="Tet_transcr_reg_TetR-rel_C_sf"/>
</dbReference>
<dbReference type="PANTHER" id="PTHR47506:SF1">
    <property type="entry name" value="HTH-TYPE TRANSCRIPTIONAL REGULATOR YJDC"/>
    <property type="match status" value="1"/>
</dbReference>
<dbReference type="PANTHER" id="PTHR47506">
    <property type="entry name" value="TRANSCRIPTIONAL REGULATORY PROTEIN"/>
    <property type="match status" value="1"/>
</dbReference>
<dbReference type="Gene3D" id="1.10.10.60">
    <property type="entry name" value="Homeodomain-like"/>
    <property type="match status" value="1"/>
</dbReference>
<dbReference type="Pfam" id="PF00440">
    <property type="entry name" value="TetR_N"/>
    <property type="match status" value="1"/>
</dbReference>
<gene>
    <name evidence="6" type="ORF">GCM10009332_21420</name>
</gene>
<proteinExistence type="predicted"/>
<evidence type="ECO:0000256" key="2">
    <source>
        <dbReference type="ARBA" id="ARBA00023125"/>
    </source>
</evidence>
<evidence type="ECO:0000313" key="7">
    <source>
        <dbReference type="Proteomes" id="UP000613743"/>
    </source>
</evidence>
<comment type="caution">
    <text evidence="6">The sequence shown here is derived from an EMBL/GenBank/DDBJ whole genome shotgun (WGS) entry which is preliminary data.</text>
</comment>
<dbReference type="InterPro" id="IPR001647">
    <property type="entry name" value="HTH_TetR"/>
</dbReference>
<keyword evidence="1" id="KW-0805">Transcription regulation</keyword>
<dbReference type="PROSITE" id="PS50977">
    <property type="entry name" value="HTH_TETR_2"/>
    <property type="match status" value="1"/>
</dbReference>
<evidence type="ECO:0000256" key="1">
    <source>
        <dbReference type="ARBA" id="ARBA00023015"/>
    </source>
</evidence>
<name>A0A917NAW5_9GAMM</name>
<dbReference type="InterPro" id="IPR023772">
    <property type="entry name" value="DNA-bd_HTH_TetR-type_CS"/>
</dbReference>
<accession>A0A917NAW5</accession>
<dbReference type="GO" id="GO:0003677">
    <property type="term" value="F:DNA binding"/>
    <property type="evidence" value="ECO:0007669"/>
    <property type="project" value="UniProtKB-UniRule"/>
</dbReference>
<protein>
    <submittedName>
        <fullName evidence="6">TetR family transcriptional regulator</fullName>
    </submittedName>
</protein>
<evidence type="ECO:0000256" key="4">
    <source>
        <dbReference type="PROSITE-ProRule" id="PRU00335"/>
    </source>
</evidence>
<keyword evidence="2 4" id="KW-0238">DNA-binding</keyword>
<sequence length="200" mass="22376">MAGRKRSFDRDIALDKAMRIFWNNGYAATSVANLTSELGINTPSLYAAFGNKEQLFKEVIAHYITQYSEPCYRHLIEPSDVPFMERLRACFYELIQEFSDADTPLGCLLVKSANESDSVAFPEEATVYIKQFGLKTQNLITTLIESEGVITESATAELQAKYLLSVLYGISTQVRAGESRQVAESIMDYALNTLQTRSAQ</sequence>
<dbReference type="Proteomes" id="UP000613743">
    <property type="component" value="Unassembled WGS sequence"/>
</dbReference>